<comment type="caution">
    <text evidence="1">The sequence shown here is derived from an EMBL/GenBank/DDBJ whole genome shotgun (WGS) entry which is preliminary data.</text>
</comment>
<name>A0ACC0TZF2_9AGAM</name>
<gene>
    <name evidence="1" type="ORF">F5148DRAFT_1289067</name>
</gene>
<dbReference type="Proteomes" id="UP001207468">
    <property type="component" value="Unassembled WGS sequence"/>
</dbReference>
<proteinExistence type="predicted"/>
<organism evidence="1 2">
    <name type="scientific">Russula earlei</name>
    <dbReference type="NCBI Taxonomy" id="71964"/>
    <lineage>
        <taxon>Eukaryota</taxon>
        <taxon>Fungi</taxon>
        <taxon>Dikarya</taxon>
        <taxon>Basidiomycota</taxon>
        <taxon>Agaricomycotina</taxon>
        <taxon>Agaricomycetes</taxon>
        <taxon>Russulales</taxon>
        <taxon>Russulaceae</taxon>
        <taxon>Russula</taxon>
    </lineage>
</organism>
<sequence>MVARLTGNADFIFTDNELDNLATASADFNVKLSLARTGDIMSIRVKNEALHVLLAALSTISIQIHLQAKGDMAKLAGTGGVLAQKPVYHSMVYYNTTTARSLTCVVFSVL</sequence>
<keyword evidence="2" id="KW-1185">Reference proteome</keyword>
<dbReference type="EMBL" id="JAGFNK010000301">
    <property type="protein sequence ID" value="KAI9453501.1"/>
    <property type="molecule type" value="Genomic_DNA"/>
</dbReference>
<reference evidence="1" key="1">
    <citation type="submission" date="2021-03" db="EMBL/GenBank/DDBJ databases">
        <title>Evolutionary priming and transition to the ectomycorrhizal habit in an iconic lineage of mushroom-forming fungi: is preadaptation a requirement?</title>
        <authorList>
            <consortium name="DOE Joint Genome Institute"/>
            <person name="Looney B.P."/>
            <person name="Miyauchi S."/>
            <person name="Morin E."/>
            <person name="Drula E."/>
            <person name="Courty P.E."/>
            <person name="Chicoki N."/>
            <person name="Fauchery L."/>
            <person name="Kohler A."/>
            <person name="Kuo A."/>
            <person name="LaButti K."/>
            <person name="Pangilinan J."/>
            <person name="Lipzen A."/>
            <person name="Riley R."/>
            <person name="Andreopoulos W."/>
            <person name="He G."/>
            <person name="Johnson J."/>
            <person name="Barry K.W."/>
            <person name="Grigoriev I.V."/>
            <person name="Nagy L."/>
            <person name="Hibbett D."/>
            <person name="Henrissat B."/>
            <person name="Matheny P.B."/>
            <person name="Labbe J."/>
            <person name="Martin A.F."/>
        </authorList>
    </citation>
    <scope>NUCLEOTIDE SEQUENCE</scope>
    <source>
        <strain evidence="1">BPL698</strain>
    </source>
</reference>
<evidence type="ECO:0000313" key="1">
    <source>
        <dbReference type="EMBL" id="KAI9453501.1"/>
    </source>
</evidence>
<evidence type="ECO:0000313" key="2">
    <source>
        <dbReference type="Proteomes" id="UP001207468"/>
    </source>
</evidence>
<accession>A0ACC0TZF2</accession>
<protein>
    <submittedName>
        <fullName evidence="1">Uncharacterized protein</fullName>
    </submittedName>
</protein>